<reference evidence="3 4" key="1">
    <citation type="journal article" date="2014" name="Nature">
        <title>An environmental bacterial taxon with a large and distinct metabolic repertoire.</title>
        <authorList>
            <person name="Wilson M.C."/>
            <person name="Mori T."/>
            <person name="Ruckert C."/>
            <person name="Uria A.R."/>
            <person name="Helf M.J."/>
            <person name="Takada K."/>
            <person name="Gernert C."/>
            <person name="Steffens U.A."/>
            <person name="Heycke N."/>
            <person name="Schmitt S."/>
            <person name="Rinke C."/>
            <person name="Helfrich E.J."/>
            <person name="Brachmann A.O."/>
            <person name="Gurgui C."/>
            <person name="Wakimoto T."/>
            <person name="Kracht M."/>
            <person name="Crusemann M."/>
            <person name="Hentschel U."/>
            <person name="Abe I."/>
            <person name="Matsunaga S."/>
            <person name="Kalinowski J."/>
            <person name="Takeyama H."/>
            <person name="Piel J."/>
        </authorList>
    </citation>
    <scope>NUCLEOTIDE SEQUENCE [LARGE SCALE GENOMIC DNA]</scope>
    <source>
        <strain evidence="4">TSY2</strain>
    </source>
</reference>
<proteinExistence type="predicted"/>
<dbReference type="Proteomes" id="UP000019140">
    <property type="component" value="Unassembled WGS sequence"/>
</dbReference>
<keyword evidence="1" id="KW-0812">Transmembrane</keyword>
<accession>W4MEV2</accession>
<dbReference type="Pfam" id="PF02470">
    <property type="entry name" value="MlaD"/>
    <property type="match status" value="1"/>
</dbReference>
<sequence length="367" mass="39361">MNKANPAVIGGFVVGAVVLVIAGILMLSSGQLLKEKLTYVLYFGSSVEGLQRGAPVNFRGVKVGTVSNIVVEFDIDNAEYSARTPVYIQLALGGMRELGGQMDSALDAQAVIDLLVERGLRATLQSQSFVTGQLSVELDFHPGTAPRLTGFSKDVPELPTIQSFDFEAITATATQTAKRINALPIEELFIQIQNVAIGLNSVLQDLEEANIGEALNVAVAVVEQNGAELQKLLQNLNREVPPLATHLRATSAEAHRMMEKELPPALQALTGVLRDSRTLVQQLNRRLGPLSASVESTSQAAQQAFAQARGTLASVQGAISDDSALRYDVAKTLDEIASAARAVRVLAEALERRPEVLIYGKGRARQR</sequence>
<name>W4MEV2_9BACT</name>
<comment type="caution">
    <text evidence="3">The sequence shown here is derived from an EMBL/GenBank/DDBJ whole genome shotgun (WGS) entry which is preliminary data.</text>
</comment>
<dbReference type="AlphaFoldDB" id="W4MEV2"/>
<evidence type="ECO:0000259" key="2">
    <source>
        <dbReference type="Pfam" id="PF02470"/>
    </source>
</evidence>
<keyword evidence="1" id="KW-0472">Membrane</keyword>
<feature type="transmembrane region" description="Helical" evidence="1">
    <location>
        <begin position="6"/>
        <end position="27"/>
    </location>
</feature>
<keyword evidence="4" id="KW-1185">Reference proteome</keyword>
<dbReference type="PANTHER" id="PTHR33371">
    <property type="entry name" value="INTERMEMBRANE PHOSPHOLIPID TRANSPORT SYSTEM BINDING PROTEIN MLAD-RELATED"/>
    <property type="match status" value="1"/>
</dbReference>
<dbReference type="HOGENOM" id="CLU_013850_2_1_7"/>
<dbReference type="EMBL" id="AZHX01000281">
    <property type="protein sequence ID" value="ETX08182.1"/>
    <property type="molecule type" value="Genomic_DNA"/>
</dbReference>
<gene>
    <name evidence="3" type="ORF">ETSY2_06880</name>
</gene>
<dbReference type="PANTHER" id="PTHR33371:SF4">
    <property type="entry name" value="INTERMEMBRANE PHOSPHOLIPID TRANSPORT SYSTEM BINDING PROTEIN MLAD"/>
    <property type="match status" value="1"/>
</dbReference>
<dbReference type="InterPro" id="IPR003399">
    <property type="entry name" value="Mce/MlaD"/>
</dbReference>
<protein>
    <recommendedName>
        <fullName evidence="2">Mce/MlaD domain-containing protein</fullName>
    </recommendedName>
</protein>
<evidence type="ECO:0000313" key="4">
    <source>
        <dbReference type="Proteomes" id="UP000019140"/>
    </source>
</evidence>
<organism evidence="3 4">
    <name type="scientific">Candidatus Entotheonella gemina</name>
    <dbReference type="NCBI Taxonomy" id="1429439"/>
    <lineage>
        <taxon>Bacteria</taxon>
        <taxon>Pseudomonadati</taxon>
        <taxon>Nitrospinota/Tectimicrobiota group</taxon>
        <taxon>Candidatus Tectimicrobiota</taxon>
        <taxon>Candidatus Entotheonellia</taxon>
        <taxon>Candidatus Entotheonellales</taxon>
        <taxon>Candidatus Entotheonellaceae</taxon>
        <taxon>Candidatus Entotheonella</taxon>
    </lineage>
</organism>
<dbReference type="InterPro" id="IPR052336">
    <property type="entry name" value="MlaD_Phospholipid_Transporter"/>
</dbReference>
<evidence type="ECO:0000256" key="1">
    <source>
        <dbReference type="SAM" id="Phobius"/>
    </source>
</evidence>
<keyword evidence="1" id="KW-1133">Transmembrane helix</keyword>
<feature type="domain" description="Mce/MlaD" evidence="2">
    <location>
        <begin position="37"/>
        <end position="140"/>
    </location>
</feature>
<evidence type="ECO:0000313" key="3">
    <source>
        <dbReference type="EMBL" id="ETX08182.1"/>
    </source>
</evidence>
<dbReference type="PATRIC" id="fig|1429439.4.peg.1183"/>